<reference evidence="10 11" key="1">
    <citation type="submission" date="2016-11" db="EMBL/GenBank/DDBJ databases">
        <authorList>
            <person name="Jaros S."/>
            <person name="Januszkiewicz K."/>
            <person name="Wedrychowicz H."/>
        </authorList>
    </citation>
    <scope>NUCLEOTIDE SEQUENCE [LARGE SCALE GENOMIC DNA]</scope>
    <source>
        <strain evidence="10 11">CGMCC 1.12145</strain>
    </source>
</reference>
<dbReference type="PANTHER" id="PTHR30239">
    <property type="entry name" value="ACETOLACTATE SYNTHASE SMALL SUBUNIT"/>
    <property type="match status" value="1"/>
</dbReference>
<dbReference type="PROSITE" id="PS51671">
    <property type="entry name" value="ACT"/>
    <property type="match status" value="1"/>
</dbReference>
<comment type="subunit">
    <text evidence="4 8">Dimer of large and small chains.</text>
</comment>
<dbReference type="Pfam" id="PF10369">
    <property type="entry name" value="ALS_ss_C"/>
    <property type="match status" value="1"/>
</dbReference>
<comment type="catalytic activity">
    <reaction evidence="7 8">
        <text>2 pyruvate + H(+) = (2S)-2-acetolactate + CO2</text>
        <dbReference type="Rhea" id="RHEA:25249"/>
        <dbReference type="ChEBI" id="CHEBI:15361"/>
        <dbReference type="ChEBI" id="CHEBI:15378"/>
        <dbReference type="ChEBI" id="CHEBI:16526"/>
        <dbReference type="ChEBI" id="CHEBI:58476"/>
        <dbReference type="EC" id="2.2.1.6"/>
    </reaction>
</comment>
<dbReference type="PANTHER" id="PTHR30239:SF0">
    <property type="entry name" value="ACETOLACTATE SYNTHASE SMALL SUBUNIT 1, CHLOROPLASTIC"/>
    <property type="match status" value="1"/>
</dbReference>
<evidence type="ECO:0000256" key="3">
    <source>
        <dbReference type="ARBA" id="ARBA00006341"/>
    </source>
</evidence>
<dbReference type="InterPro" id="IPR045865">
    <property type="entry name" value="ACT-like_dom_sf"/>
</dbReference>
<keyword evidence="5 8" id="KW-0028">Amino-acid biosynthesis</keyword>
<dbReference type="NCBIfam" id="TIGR00119">
    <property type="entry name" value="acolac_sm"/>
    <property type="match status" value="1"/>
</dbReference>
<evidence type="ECO:0000256" key="5">
    <source>
        <dbReference type="ARBA" id="ARBA00022605"/>
    </source>
</evidence>
<dbReference type="Gene3D" id="3.30.70.1150">
    <property type="entry name" value="ACT-like. Chain A, domain 2"/>
    <property type="match status" value="1"/>
</dbReference>
<dbReference type="GO" id="GO:0009099">
    <property type="term" value="P:L-valine biosynthetic process"/>
    <property type="evidence" value="ECO:0007669"/>
    <property type="project" value="UniProtKB-UniRule"/>
</dbReference>
<evidence type="ECO:0000313" key="10">
    <source>
        <dbReference type="EMBL" id="SFW45761.1"/>
    </source>
</evidence>
<proteinExistence type="inferred from homology"/>
<dbReference type="UniPathway" id="UPA00047">
    <property type="reaction ID" value="UER00055"/>
</dbReference>
<keyword evidence="6 8" id="KW-0100">Branched-chain amino acid biosynthesis</keyword>
<feature type="domain" description="ACT" evidence="9">
    <location>
        <begin position="6"/>
        <end position="80"/>
    </location>
</feature>
<dbReference type="EC" id="2.2.1.6" evidence="8"/>
<evidence type="ECO:0000259" key="9">
    <source>
        <dbReference type="PROSITE" id="PS51671"/>
    </source>
</evidence>
<evidence type="ECO:0000256" key="4">
    <source>
        <dbReference type="ARBA" id="ARBA00011744"/>
    </source>
</evidence>
<keyword evidence="8" id="KW-0808">Transferase</keyword>
<dbReference type="AlphaFoldDB" id="A0A1K1PE52"/>
<comment type="pathway">
    <text evidence="2 8">Amino-acid biosynthesis; L-valine biosynthesis; L-valine from pyruvate: step 1/4.</text>
</comment>
<accession>A0A1K1PE52</accession>
<evidence type="ECO:0000256" key="8">
    <source>
        <dbReference type="RuleBase" id="RU368092"/>
    </source>
</evidence>
<dbReference type="OrthoDB" id="1523722at2"/>
<dbReference type="GO" id="GO:0005829">
    <property type="term" value="C:cytosol"/>
    <property type="evidence" value="ECO:0007669"/>
    <property type="project" value="TreeGrafter"/>
</dbReference>
<evidence type="ECO:0000256" key="1">
    <source>
        <dbReference type="ARBA" id="ARBA00004974"/>
    </source>
</evidence>
<dbReference type="Proteomes" id="UP000182248">
    <property type="component" value="Unassembled WGS sequence"/>
</dbReference>
<dbReference type="SUPFAM" id="SSF55021">
    <property type="entry name" value="ACT-like"/>
    <property type="match status" value="2"/>
</dbReference>
<dbReference type="InterPro" id="IPR002912">
    <property type="entry name" value="ACT_dom"/>
</dbReference>
<dbReference type="InterPro" id="IPR004789">
    <property type="entry name" value="Acetalactate_synth_ssu"/>
</dbReference>
<evidence type="ECO:0000256" key="7">
    <source>
        <dbReference type="ARBA" id="ARBA00048670"/>
    </source>
</evidence>
<dbReference type="GO" id="GO:0009097">
    <property type="term" value="P:isoleucine biosynthetic process"/>
    <property type="evidence" value="ECO:0007669"/>
    <property type="project" value="UniProtKB-UniRule"/>
</dbReference>
<name>A0A1K1PE52_9FLAO</name>
<dbReference type="Gene3D" id="3.30.70.260">
    <property type="match status" value="1"/>
</dbReference>
<sequence>MNNTYTISVYSENNIGLLNRISAIFLKRHINIESLTVSESEIENVSRFVIVAAMDEDQVRKIVGQLEKQIEVIKAYYHTDEETIYQETALFKIKSSLLFDERQIQNIIKQSNANIVTVAREFFVIEKTGRRHETDALYDELVPFGIMQFVRSGRIAVSKTEMNISALLREFQNA</sequence>
<dbReference type="InterPro" id="IPR039557">
    <property type="entry name" value="AHAS_ACT"/>
</dbReference>
<dbReference type="InterPro" id="IPR054480">
    <property type="entry name" value="AHAS_small-like_ACT"/>
</dbReference>
<dbReference type="InterPro" id="IPR027271">
    <property type="entry name" value="Acetolactate_synth/TF_NikR_C"/>
</dbReference>
<evidence type="ECO:0000256" key="6">
    <source>
        <dbReference type="ARBA" id="ARBA00023304"/>
    </source>
</evidence>
<dbReference type="CDD" id="cd04878">
    <property type="entry name" value="ACT_AHAS"/>
    <property type="match status" value="1"/>
</dbReference>
<evidence type="ECO:0000256" key="2">
    <source>
        <dbReference type="ARBA" id="ARBA00005025"/>
    </source>
</evidence>
<comment type="similarity">
    <text evidence="3 8">Belongs to the acetolactate synthase small subunit family.</text>
</comment>
<keyword evidence="11" id="KW-1185">Reference proteome</keyword>
<dbReference type="GO" id="GO:1990610">
    <property type="term" value="F:acetolactate synthase regulator activity"/>
    <property type="evidence" value="ECO:0007669"/>
    <property type="project" value="UniProtKB-UniRule"/>
</dbReference>
<evidence type="ECO:0000313" key="11">
    <source>
        <dbReference type="Proteomes" id="UP000182248"/>
    </source>
</evidence>
<dbReference type="EMBL" id="FPJE01000008">
    <property type="protein sequence ID" value="SFW45761.1"/>
    <property type="molecule type" value="Genomic_DNA"/>
</dbReference>
<gene>
    <name evidence="10" type="ORF">SAMN02927921_01707</name>
</gene>
<comment type="pathway">
    <text evidence="1 8">Amino-acid biosynthesis; L-isoleucine biosynthesis; L-isoleucine from 2-oxobutanoate: step 1/4.</text>
</comment>
<dbReference type="Pfam" id="PF22629">
    <property type="entry name" value="ACT_AHAS_ss"/>
    <property type="match status" value="1"/>
</dbReference>
<dbReference type="InterPro" id="IPR019455">
    <property type="entry name" value="Acetolactate_synth_ssu_C"/>
</dbReference>
<dbReference type="GO" id="GO:0003984">
    <property type="term" value="F:acetolactate synthase activity"/>
    <property type="evidence" value="ECO:0007669"/>
    <property type="project" value="UniProtKB-UniRule"/>
</dbReference>
<dbReference type="UniPathway" id="UPA00049">
    <property type="reaction ID" value="UER00059"/>
</dbReference>
<protein>
    <recommendedName>
        <fullName evidence="8">Acetolactate synthase small subunit</fullName>
        <shortName evidence="8">AHAS</shortName>
        <shortName evidence="8">ALS</shortName>
        <ecNumber evidence="8">2.2.1.6</ecNumber>
    </recommendedName>
    <alternativeName>
        <fullName evidence="8">Acetohydroxy-acid synthase small subunit</fullName>
    </alternativeName>
</protein>
<organism evidence="10 11">
    <name type="scientific">Sinomicrobium oceani</name>
    <dbReference type="NCBI Taxonomy" id="1150368"/>
    <lineage>
        <taxon>Bacteria</taxon>
        <taxon>Pseudomonadati</taxon>
        <taxon>Bacteroidota</taxon>
        <taxon>Flavobacteriia</taxon>
        <taxon>Flavobacteriales</taxon>
        <taxon>Flavobacteriaceae</taxon>
        <taxon>Sinomicrobium</taxon>
    </lineage>
</organism>
<dbReference type="STRING" id="1150368.SAMN02927921_01707"/>
<comment type="function">
    <text evidence="8">Catalyzes the conversion of 2 pyruvate molecules into acetolactate in the first common step of the biosynthetic pathway of the branched-amino acids such as leucine, isoleucine, and valine.</text>
</comment>
<dbReference type="RefSeq" id="WP_072316945.1">
    <property type="nucleotide sequence ID" value="NZ_FPJE01000008.1"/>
</dbReference>